<dbReference type="RefSeq" id="WP_059747504.1">
    <property type="nucleotide sequence ID" value="NZ_LRDC01000062.1"/>
</dbReference>
<evidence type="ECO:0000256" key="13">
    <source>
        <dbReference type="HAMAP-Rule" id="MF_00414"/>
    </source>
</evidence>
<dbReference type="GO" id="GO:0005886">
    <property type="term" value="C:plasma membrane"/>
    <property type="evidence" value="ECO:0007669"/>
    <property type="project" value="UniProtKB-SubCell"/>
</dbReference>
<keyword evidence="3 13" id="KW-1003">Cell membrane</keyword>
<evidence type="ECO:0000313" key="16">
    <source>
        <dbReference type="Proteomes" id="UP000055702"/>
    </source>
</evidence>
<comment type="similarity">
    <text evidence="2">Belongs to the protein kinase superfamily. ADCK protein kinase family.</text>
</comment>
<dbReference type="PANTHER" id="PTHR10566:SF113">
    <property type="entry name" value="PROTEIN ACTIVITY OF BC1 COMPLEX KINASE 7, CHLOROPLASTIC"/>
    <property type="match status" value="1"/>
</dbReference>
<dbReference type="PANTHER" id="PTHR10566">
    <property type="entry name" value="CHAPERONE-ACTIVITY OF BC1 COMPLEX CABC1 -RELATED"/>
    <property type="match status" value="1"/>
</dbReference>
<dbReference type="UniPathway" id="UPA00232"/>
<keyword evidence="5 13" id="KW-0808">Transferase</keyword>
<feature type="domain" description="ABC1 atypical kinase-like" evidence="14">
    <location>
        <begin position="93"/>
        <end position="342"/>
    </location>
</feature>
<evidence type="ECO:0000256" key="10">
    <source>
        <dbReference type="ARBA" id="ARBA00022840"/>
    </source>
</evidence>
<dbReference type="InterPro" id="IPR010232">
    <property type="entry name" value="UbiB"/>
</dbReference>
<dbReference type="GO" id="GO:0005524">
    <property type="term" value="F:ATP binding"/>
    <property type="evidence" value="ECO:0007669"/>
    <property type="project" value="UniProtKB-KW"/>
</dbReference>
<keyword evidence="10 13" id="KW-0067">ATP-binding</keyword>
<feature type="transmembrane region" description="Helical" evidence="13">
    <location>
        <begin position="523"/>
        <end position="540"/>
    </location>
</feature>
<evidence type="ECO:0000256" key="3">
    <source>
        <dbReference type="ARBA" id="ARBA00022475"/>
    </source>
</evidence>
<dbReference type="InterPro" id="IPR011009">
    <property type="entry name" value="Kinase-like_dom_sf"/>
</dbReference>
<keyword evidence="8 13" id="KW-0547">Nucleotide-binding</keyword>
<keyword evidence="4" id="KW-0997">Cell inner membrane</keyword>
<dbReference type="SUPFAM" id="SSF56112">
    <property type="entry name" value="Protein kinase-like (PK-like)"/>
    <property type="match status" value="1"/>
</dbReference>
<dbReference type="InterPro" id="IPR004147">
    <property type="entry name" value="ABC1_dom"/>
</dbReference>
<evidence type="ECO:0000256" key="7">
    <source>
        <dbReference type="ARBA" id="ARBA00022692"/>
    </source>
</evidence>
<comment type="caution">
    <text evidence="15">The sequence shown here is derived from an EMBL/GenBank/DDBJ whole genome shotgun (WGS) entry which is preliminary data.</text>
</comment>
<dbReference type="InterPro" id="IPR050154">
    <property type="entry name" value="UbiB_kinase"/>
</dbReference>
<keyword evidence="6 13" id="KW-0831">Ubiquinone biosynthesis</keyword>
<feature type="transmembrane region" description="Helical" evidence="13">
    <location>
        <begin position="500"/>
        <end position="517"/>
    </location>
</feature>
<keyword evidence="15" id="KW-0830">Ubiquinone</keyword>
<evidence type="ECO:0000256" key="6">
    <source>
        <dbReference type="ARBA" id="ARBA00022688"/>
    </source>
</evidence>
<dbReference type="CDD" id="cd13972">
    <property type="entry name" value="UbiB"/>
    <property type="match status" value="1"/>
</dbReference>
<sequence length="549" mass="63264">MTTASIRRGYHVIKTILHFGLDDLIPKHKKPWYFAIVRNSLFWVRNKHKTKSPAERLKLAMQDLGPVYIKLGQMLSTRRDLLDDEWAYQLAMLQDRVPPFDSALAREAIEAELGAPIATYFDDFNDTPLASASISQVHTATLKSNGKAVVLKVLRPNVEQQILADLQLMTQTANLLETLLGDGNRLRPAEVIEDYRTTILGELNLKLEALNAIKLRNNFLGSNSLYVPFVYEEHSYQRLMVMERIYGIPVSDTEALRAQGTNFKLLAERGVELFFTQVFRDNFFHADMHPGNIFISREHPDDPFYIGLDCGIMGTLTEVDKRYLAENFLAFFNRDYHRIAQLYIESGWVSEHTDIIAFEQAVKVVCEPMFNKPLDEISFGHVLLELFRTARHFDIVVQPQLVLLEKTLLYIEGLGRQLYPQLDLWQTAKPFLENWMSEQVGPKAMFNKVKSNAPFWADKLPEFPELIYDNLKLGRKLLGTQQQMLDKYLRYQQKSHKSNYLLITSAVLLICGTILFTQIVTLWPAYICIGAGILIWAIGWRSRPKNRKF</sequence>
<dbReference type="GO" id="GO:0006744">
    <property type="term" value="P:ubiquinone biosynthetic process"/>
    <property type="evidence" value="ECO:0007669"/>
    <property type="project" value="UniProtKB-UniPathway"/>
</dbReference>
<evidence type="ECO:0000256" key="5">
    <source>
        <dbReference type="ARBA" id="ARBA00022679"/>
    </source>
</evidence>
<keyword evidence="12 13" id="KW-0472">Membrane</keyword>
<feature type="active site" description="Proton acceptor" evidence="13">
    <location>
        <position position="287"/>
    </location>
</feature>
<dbReference type="EMBL" id="LRDC01000062">
    <property type="protein sequence ID" value="KVX00178.1"/>
    <property type="molecule type" value="Genomic_DNA"/>
</dbReference>
<gene>
    <name evidence="13 15" type="primary">ubiB</name>
    <name evidence="15" type="ORF">AWJ07_08795</name>
</gene>
<dbReference type="GO" id="GO:0004672">
    <property type="term" value="F:protein kinase activity"/>
    <property type="evidence" value="ECO:0007669"/>
    <property type="project" value="UniProtKB-UniRule"/>
</dbReference>
<feature type="binding site" evidence="13">
    <location>
        <position position="152"/>
    </location>
    <ligand>
        <name>ATP</name>
        <dbReference type="ChEBI" id="CHEBI:30616"/>
    </ligand>
</feature>
<keyword evidence="9 13" id="KW-0418">Kinase</keyword>
<comment type="similarity">
    <text evidence="13">Belongs to the ABC1 family. UbiB subfamily.</text>
</comment>
<evidence type="ECO:0000256" key="11">
    <source>
        <dbReference type="ARBA" id="ARBA00022989"/>
    </source>
</evidence>
<evidence type="ECO:0000256" key="9">
    <source>
        <dbReference type="ARBA" id="ARBA00022777"/>
    </source>
</evidence>
<dbReference type="InterPro" id="IPR045308">
    <property type="entry name" value="UbiB_bact"/>
</dbReference>
<proteinExistence type="inferred from homology"/>
<comment type="function">
    <text evidence="13">Is probably a protein kinase regulator of UbiI activity which is involved in aerobic coenzyme Q (ubiquinone) biosynthesis.</text>
</comment>
<dbReference type="HAMAP" id="MF_00414">
    <property type="entry name" value="UbiB"/>
    <property type="match status" value="1"/>
</dbReference>
<comment type="pathway">
    <text evidence="1 13">Cofactor biosynthesis; ubiquinone biosynthesis [regulation].</text>
</comment>
<dbReference type="GO" id="GO:0010795">
    <property type="term" value="P:regulation of ubiquinone biosynthetic process"/>
    <property type="evidence" value="ECO:0007669"/>
    <property type="project" value="UniProtKB-UniRule"/>
</dbReference>
<evidence type="ECO:0000256" key="4">
    <source>
        <dbReference type="ARBA" id="ARBA00022519"/>
    </source>
</evidence>
<protein>
    <recommendedName>
        <fullName evidence="13">Probable protein kinase UbiB</fullName>
        <ecNumber evidence="13">2.7.-.-</ecNumber>
    </recommendedName>
    <alternativeName>
        <fullName evidence="13">Ubiquinone biosynthesis protein UbiB</fullName>
    </alternativeName>
</protein>
<evidence type="ECO:0000256" key="1">
    <source>
        <dbReference type="ARBA" id="ARBA00005020"/>
    </source>
</evidence>
<evidence type="ECO:0000256" key="8">
    <source>
        <dbReference type="ARBA" id="ARBA00022741"/>
    </source>
</evidence>
<feature type="binding site" evidence="13">
    <location>
        <begin position="129"/>
        <end position="137"/>
    </location>
    <ligand>
        <name>ATP</name>
        <dbReference type="ChEBI" id="CHEBI:30616"/>
    </ligand>
</feature>
<accession>A0A106BWZ9</accession>
<dbReference type="EC" id="2.7.-.-" evidence="13"/>
<evidence type="ECO:0000259" key="14">
    <source>
        <dbReference type="Pfam" id="PF03109"/>
    </source>
</evidence>
<dbReference type="NCBIfam" id="TIGR01982">
    <property type="entry name" value="UbiB"/>
    <property type="match status" value="1"/>
</dbReference>
<name>A0A106BWZ9_SHEFR</name>
<keyword evidence="11 13" id="KW-1133">Transmembrane helix</keyword>
<comment type="caution">
    <text evidence="13">Lacks conserved residue(s) required for the propagation of feature annotation.</text>
</comment>
<dbReference type="Pfam" id="PF03109">
    <property type="entry name" value="ABC1"/>
    <property type="match status" value="1"/>
</dbReference>
<reference evidence="15 16" key="1">
    <citation type="submission" date="2016-01" db="EMBL/GenBank/DDBJ databases">
        <title>Draft genome of the antarctic isolate Shewanella frigidimarina Ag06-30.</title>
        <authorList>
            <person name="Parmeciano Di Noto G."/>
            <person name="Vazquez S."/>
            <person name="Mac Cormack W."/>
            <person name="Iriarte A."/>
            <person name="Quiroga C."/>
        </authorList>
    </citation>
    <scope>NUCLEOTIDE SEQUENCE [LARGE SCALE GENOMIC DNA]</scope>
    <source>
        <strain evidence="15 16">Ag06-30</strain>
    </source>
</reference>
<evidence type="ECO:0000256" key="12">
    <source>
        <dbReference type="ARBA" id="ARBA00023136"/>
    </source>
</evidence>
<dbReference type="Proteomes" id="UP000055702">
    <property type="component" value="Unassembled WGS sequence"/>
</dbReference>
<keyword evidence="7 13" id="KW-0812">Transmembrane</keyword>
<organism evidence="15">
    <name type="scientific">Shewanella frigidimarina</name>
    <dbReference type="NCBI Taxonomy" id="56812"/>
    <lineage>
        <taxon>Bacteria</taxon>
        <taxon>Pseudomonadati</taxon>
        <taxon>Pseudomonadota</taxon>
        <taxon>Gammaproteobacteria</taxon>
        <taxon>Alteromonadales</taxon>
        <taxon>Shewanellaceae</taxon>
        <taxon>Shewanella</taxon>
    </lineage>
</organism>
<comment type="subcellular location">
    <subcellularLocation>
        <location evidence="13">Cell membrane</location>
        <topology evidence="13">Multi-pass membrane protein</topology>
    </subcellularLocation>
</comment>
<dbReference type="NCBIfam" id="NF003404">
    <property type="entry name" value="PRK04750.1"/>
    <property type="match status" value="1"/>
</dbReference>
<evidence type="ECO:0000313" key="15">
    <source>
        <dbReference type="EMBL" id="KVX00178.1"/>
    </source>
</evidence>
<evidence type="ECO:0000256" key="2">
    <source>
        <dbReference type="ARBA" id="ARBA00009670"/>
    </source>
</evidence>
<dbReference type="AlphaFoldDB" id="A0A106BWZ9"/>